<comment type="caution">
    <text evidence="8">The sequence shown here is derived from an EMBL/GenBank/DDBJ whole genome shotgun (WGS) entry which is preliminary data.</text>
</comment>
<keyword evidence="9" id="KW-1185">Reference proteome</keyword>
<gene>
    <name evidence="8" type="primary">fliR</name>
    <name evidence="8" type="ORF">GCM10011503_25870</name>
</gene>
<feature type="transmembrane region" description="Helical" evidence="7">
    <location>
        <begin position="171"/>
        <end position="191"/>
    </location>
</feature>
<feature type="transmembrane region" description="Helical" evidence="7">
    <location>
        <begin position="12"/>
        <end position="32"/>
    </location>
</feature>
<evidence type="ECO:0000256" key="7">
    <source>
        <dbReference type="SAM" id="Phobius"/>
    </source>
</evidence>
<dbReference type="InterPro" id="IPR002010">
    <property type="entry name" value="T3SS_IM_R"/>
</dbReference>
<keyword evidence="8" id="KW-0282">Flagellum</keyword>
<comment type="subcellular location">
    <subcellularLocation>
        <location evidence="1">Cell membrane</location>
        <topology evidence="1">Multi-pass membrane protein</topology>
    </subcellularLocation>
</comment>
<dbReference type="Proteomes" id="UP000628854">
    <property type="component" value="Unassembled WGS sequence"/>
</dbReference>
<keyword evidence="8" id="KW-0966">Cell projection</keyword>
<feature type="transmembrane region" description="Helical" evidence="7">
    <location>
        <begin position="44"/>
        <end position="63"/>
    </location>
</feature>
<comment type="similarity">
    <text evidence="2">Belongs to the FliR/MopE/SpaR family.</text>
</comment>
<evidence type="ECO:0000256" key="4">
    <source>
        <dbReference type="ARBA" id="ARBA00022692"/>
    </source>
</evidence>
<evidence type="ECO:0000256" key="2">
    <source>
        <dbReference type="ARBA" id="ARBA00009772"/>
    </source>
</evidence>
<feature type="transmembrane region" description="Helical" evidence="7">
    <location>
        <begin position="97"/>
        <end position="119"/>
    </location>
</feature>
<evidence type="ECO:0000256" key="3">
    <source>
        <dbReference type="ARBA" id="ARBA00022475"/>
    </source>
</evidence>
<dbReference type="PRINTS" id="PR00953">
    <property type="entry name" value="TYPE3IMRPROT"/>
</dbReference>
<keyword evidence="3" id="KW-1003">Cell membrane</keyword>
<dbReference type="PANTHER" id="PTHR30065">
    <property type="entry name" value="FLAGELLAR BIOSYNTHETIC PROTEIN FLIR"/>
    <property type="match status" value="1"/>
</dbReference>
<dbReference type="EMBL" id="BMKF01000002">
    <property type="protein sequence ID" value="GGB75942.1"/>
    <property type="molecule type" value="Genomic_DNA"/>
</dbReference>
<feature type="transmembrane region" description="Helical" evidence="7">
    <location>
        <begin position="69"/>
        <end position="90"/>
    </location>
</feature>
<evidence type="ECO:0000256" key="5">
    <source>
        <dbReference type="ARBA" id="ARBA00022989"/>
    </source>
</evidence>
<accession>A0ABQ1JRT1</accession>
<feature type="transmembrane region" description="Helical" evidence="7">
    <location>
        <begin position="211"/>
        <end position="240"/>
    </location>
</feature>
<evidence type="ECO:0000256" key="6">
    <source>
        <dbReference type="ARBA" id="ARBA00023136"/>
    </source>
</evidence>
<feature type="transmembrane region" description="Helical" evidence="7">
    <location>
        <begin position="125"/>
        <end position="150"/>
    </location>
</feature>
<evidence type="ECO:0000256" key="1">
    <source>
        <dbReference type="ARBA" id="ARBA00004651"/>
    </source>
</evidence>
<organism evidence="8 9">
    <name type="scientific">Henriciella pelagia</name>
    <dbReference type="NCBI Taxonomy" id="1977912"/>
    <lineage>
        <taxon>Bacteria</taxon>
        <taxon>Pseudomonadati</taxon>
        <taxon>Pseudomonadota</taxon>
        <taxon>Alphaproteobacteria</taxon>
        <taxon>Hyphomonadales</taxon>
        <taxon>Hyphomonadaceae</taxon>
        <taxon>Henriciella</taxon>
    </lineage>
</organism>
<name>A0ABQ1JRT1_9PROT</name>
<protein>
    <submittedName>
        <fullName evidence="8">Flagellar biosynthesis protein FliR</fullName>
    </submittedName>
</protein>
<sequence length="251" mass="26802">MTQSMLLTAELSGWIALIMIIMARLSFVVFLMPGIGEQTVPVRARIGLLIAFATALAAANVITPPVMDSLPGFFLILGVEATVGLFLGVLLRLSIWILSITGTLIAQVVGFSQMLGIALETEAQAITANIMAMAGAALLLTMDYHVSVFVRFTQLYSEIPVGMISGIDPMFLARSAFGGFAFGVLLAWPFVAVNLLYNICLGFINRALPSLMVAFVGAPFIVGAGMLLLAVSVSTILMVWMDRIPSLIGWL</sequence>
<keyword evidence="4 7" id="KW-0812">Transmembrane</keyword>
<proteinExistence type="inferred from homology"/>
<dbReference type="Pfam" id="PF01311">
    <property type="entry name" value="Bac_export_1"/>
    <property type="match status" value="1"/>
</dbReference>
<keyword evidence="8" id="KW-0969">Cilium</keyword>
<keyword evidence="6 7" id="KW-0472">Membrane</keyword>
<evidence type="ECO:0000313" key="8">
    <source>
        <dbReference type="EMBL" id="GGB75942.1"/>
    </source>
</evidence>
<keyword evidence="5 7" id="KW-1133">Transmembrane helix</keyword>
<reference evidence="9" key="1">
    <citation type="journal article" date="2019" name="Int. J. Syst. Evol. Microbiol.">
        <title>The Global Catalogue of Microorganisms (GCM) 10K type strain sequencing project: providing services to taxonomists for standard genome sequencing and annotation.</title>
        <authorList>
            <consortium name="The Broad Institute Genomics Platform"/>
            <consortium name="The Broad Institute Genome Sequencing Center for Infectious Disease"/>
            <person name="Wu L."/>
            <person name="Ma J."/>
        </authorList>
    </citation>
    <scope>NUCLEOTIDE SEQUENCE [LARGE SCALE GENOMIC DNA]</scope>
    <source>
        <strain evidence="9">CGMCC 1.15928</strain>
    </source>
</reference>
<dbReference type="PANTHER" id="PTHR30065:SF1">
    <property type="entry name" value="SURFACE PRESENTATION OF ANTIGENS PROTEIN SPAR"/>
    <property type="match status" value="1"/>
</dbReference>
<evidence type="ECO:0000313" key="9">
    <source>
        <dbReference type="Proteomes" id="UP000628854"/>
    </source>
</evidence>